<proteinExistence type="predicted"/>
<dbReference type="OrthoDB" id="9808081at2"/>
<gene>
    <name evidence="2" type="ORF">COR50_16815</name>
</gene>
<dbReference type="RefSeq" id="WP_098195061.1">
    <property type="nucleotide sequence ID" value="NZ_CP023777.1"/>
</dbReference>
<dbReference type="EMBL" id="CP023777">
    <property type="protein sequence ID" value="ATL48688.1"/>
    <property type="molecule type" value="Genomic_DNA"/>
</dbReference>
<dbReference type="AlphaFoldDB" id="A0A291QXL4"/>
<dbReference type="PRINTS" id="PR00114">
    <property type="entry name" value="STPHPHTASE"/>
</dbReference>
<dbReference type="GO" id="GO:0005737">
    <property type="term" value="C:cytoplasm"/>
    <property type="evidence" value="ECO:0007669"/>
    <property type="project" value="TreeGrafter"/>
</dbReference>
<dbReference type="GO" id="GO:0110154">
    <property type="term" value="P:RNA decapping"/>
    <property type="evidence" value="ECO:0007669"/>
    <property type="project" value="TreeGrafter"/>
</dbReference>
<protein>
    <submittedName>
        <fullName evidence="2">Serine/threonine protein phosphatase</fullName>
    </submittedName>
</protein>
<sequence length="244" mass="27828">MARTIVIGDIHGGLKALRQLLERVGPGEGDRFVFLGDYVDGWSQSAQVIEFLIGFERSYPCVFIKGNHDTWCIGWLSGEAPNPVWVANGGMATLTSYETTTIEQRQRHLLFFSRMKNYYIDDEKRLFIHAGFSSMHGPENEHYSSNYSWDRTLWELALALNPKLGKDNIFYPKRLLLFKEIFIGHTPTTNYGQGTPMNANTVWNVDTGAAFRGSITALDIKSKKFWQSDPVYTLYPGEKGRNRD</sequence>
<dbReference type="GO" id="GO:0016791">
    <property type="term" value="F:phosphatase activity"/>
    <property type="evidence" value="ECO:0007669"/>
    <property type="project" value="TreeGrafter"/>
</dbReference>
<evidence type="ECO:0000313" key="3">
    <source>
        <dbReference type="Proteomes" id="UP000220133"/>
    </source>
</evidence>
<organism evidence="2 3">
    <name type="scientific">Chitinophaga caeni</name>
    <dbReference type="NCBI Taxonomy" id="2029983"/>
    <lineage>
        <taxon>Bacteria</taxon>
        <taxon>Pseudomonadati</taxon>
        <taxon>Bacteroidota</taxon>
        <taxon>Chitinophagia</taxon>
        <taxon>Chitinophagales</taxon>
        <taxon>Chitinophagaceae</taxon>
        <taxon>Chitinophaga</taxon>
    </lineage>
</organism>
<feature type="domain" description="Calcineurin-like phosphoesterase" evidence="1">
    <location>
        <begin position="3"/>
        <end position="193"/>
    </location>
</feature>
<dbReference type="InterPro" id="IPR029052">
    <property type="entry name" value="Metallo-depent_PP-like"/>
</dbReference>
<dbReference type="GO" id="GO:0008803">
    <property type="term" value="F:bis(5'-nucleosyl)-tetraphosphatase (symmetrical) activity"/>
    <property type="evidence" value="ECO:0007669"/>
    <property type="project" value="TreeGrafter"/>
</dbReference>
<dbReference type="PANTHER" id="PTHR42850:SF4">
    <property type="entry name" value="ZINC-DEPENDENT ENDOPOLYPHOSPHATASE"/>
    <property type="match status" value="1"/>
</dbReference>
<dbReference type="SUPFAM" id="SSF56300">
    <property type="entry name" value="Metallo-dependent phosphatases"/>
    <property type="match status" value="1"/>
</dbReference>
<evidence type="ECO:0000259" key="1">
    <source>
        <dbReference type="Pfam" id="PF00149"/>
    </source>
</evidence>
<dbReference type="Proteomes" id="UP000220133">
    <property type="component" value="Chromosome"/>
</dbReference>
<accession>A0A291QXL4</accession>
<dbReference type="InterPro" id="IPR006186">
    <property type="entry name" value="Ser/Thr-sp_prot-phosphatase"/>
</dbReference>
<reference evidence="2 3" key="1">
    <citation type="submission" date="2017-10" db="EMBL/GenBank/DDBJ databases">
        <title>Paenichitinophaga pekingensis gen. nov., sp. nov., isolated from activated sludge.</title>
        <authorList>
            <person name="Jin D."/>
            <person name="Kong X."/>
            <person name="Deng Y."/>
            <person name="Bai Z."/>
        </authorList>
    </citation>
    <scope>NUCLEOTIDE SEQUENCE [LARGE SCALE GENOMIC DNA]</scope>
    <source>
        <strain evidence="2 3">13</strain>
    </source>
</reference>
<dbReference type="InterPro" id="IPR050126">
    <property type="entry name" value="Ap4A_hydrolase"/>
</dbReference>
<dbReference type="PANTHER" id="PTHR42850">
    <property type="entry name" value="METALLOPHOSPHOESTERASE"/>
    <property type="match status" value="1"/>
</dbReference>
<dbReference type="CDD" id="cd00144">
    <property type="entry name" value="MPP_PPP_family"/>
    <property type="match status" value="1"/>
</dbReference>
<dbReference type="KEGG" id="cbae:COR50_16815"/>
<dbReference type="Pfam" id="PF00149">
    <property type="entry name" value="Metallophos"/>
    <property type="match status" value="1"/>
</dbReference>
<dbReference type="Gene3D" id="3.60.21.10">
    <property type="match status" value="1"/>
</dbReference>
<keyword evidence="3" id="KW-1185">Reference proteome</keyword>
<name>A0A291QXL4_9BACT</name>
<dbReference type="InterPro" id="IPR004843">
    <property type="entry name" value="Calcineurin-like_PHP"/>
</dbReference>
<evidence type="ECO:0000313" key="2">
    <source>
        <dbReference type="EMBL" id="ATL48688.1"/>
    </source>
</evidence>